<dbReference type="InterPro" id="IPR045175">
    <property type="entry name" value="M28_fam"/>
</dbReference>
<dbReference type="PANTHER" id="PTHR12147">
    <property type="entry name" value="METALLOPEPTIDASE M28 FAMILY MEMBER"/>
    <property type="match status" value="1"/>
</dbReference>
<dbReference type="SUPFAM" id="SSF53187">
    <property type="entry name" value="Zn-dependent exopeptidases"/>
    <property type="match status" value="1"/>
</dbReference>
<keyword evidence="5 15" id="KW-0812">Transmembrane</keyword>
<feature type="transmembrane region" description="Helical" evidence="15">
    <location>
        <begin position="364"/>
        <end position="388"/>
    </location>
</feature>
<keyword evidence="4 14" id="KW-0645">Protease</keyword>
<keyword evidence="7 14" id="KW-0378">Hydrolase</keyword>
<dbReference type="EMBL" id="ML213519">
    <property type="protein sequence ID" value="TFK48370.1"/>
    <property type="molecule type" value="Genomic_DNA"/>
</dbReference>
<evidence type="ECO:0000256" key="13">
    <source>
        <dbReference type="ARBA" id="ARBA00023180"/>
    </source>
</evidence>
<dbReference type="OrthoDB" id="76293at2759"/>
<keyword evidence="9 14" id="KW-0862">Zinc</keyword>
<dbReference type="GO" id="GO:0006508">
    <property type="term" value="P:proteolysis"/>
    <property type="evidence" value="ECO:0007669"/>
    <property type="project" value="UniProtKB-KW"/>
</dbReference>
<name>A0A5C3MTI1_9AGAM</name>
<feature type="domain" description="Peptidase M28" evidence="16">
    <location>
        <begin position="139"/>
        <end position="332"/>
    </location>
</feature>
<dbReference type="GO" id="GO:0046872">
    <property type="term" value="F:metal ion binding"/>
    <property type="evidence" value="ECO:0007669"/>
    <property type="project" value="UniProtKB-KW"/>
</dbReference>
<evidence type="ECO:0000256" key="5">
    <source>
        <dbReference type="ARBA" id="ARBA00022692"/>
    </source>
</evidence>
<dbReference type="CDD" id="cd03875">
    <property type="entry name" value="M28_Fxna_like"/>
    <property type="match status" value="1"/>
</dbReference>
<feature type="transmembrane region" description="Helical" evidence="15">
    <location>
        <begin position="492"/>
        <end position="510"/>
    </location>
</feature>
<feature type="transmembrane region" description="Helical" evidence="15">
    <location>
        <begin position="522"/>
        <end position="542"/>
    </location>
</feature>
<dbReference type="Pfam" id="PF22249">
    <property type="entry name" value="ERMP1-TM"/>
    <property type="match status" value="1"/>
</dbReference>
<dbReference type="Gene3D" id="3.40.630.10">
    <property type="entry name" value="Zn peptidases"/>
    <property type="match status" value="1"/>
</dbReference>
<evidence type="ECO:0000256" key="3">
    <source>
        <dbReference type="ARBA" id="ARBA00010918"/>
    </source>
</evidence>
<evidence type="ECO:0000256" key="2">
    <source>
        <dbReference type="ARBA" id="ARBA00004477"/>
    </source>
</evidence>
<keyword evidence="8" id="KW-0256">Endoplasmic reticulum</keyword>
<evidence type="ECO:0000313" key="19">
    <source>
        <dbReference type="Proteomes" id="UP000305948"/>
    </source>
</evidence>
<dbReference type="FunFam" id="3.40.630.10:FF:000008">
    <property type="entry name" value="Endoplasmic reticulum metallopeptidase 1"/>
    <property type="match status" value="1"/>
</dbReference>
<evidence type="ECO:0000256" key="14">
    <source>
        <dbReference type="RuleBase" id="RU361240"/>
    </source>
</evidence>
<feature type="transmembrane region" description="Helical" evidence="15">
    <location>
        <begin position="590"/>
        <end position="609"/>
    </location>
</feature>
<evidence type="ECO:0000256" key="12">
    <source>
        <dbReference type="ARBA" id="ARBA00023136"/>
    </source>
</evidence>
<proteinExistence type="inferred from homology"/>
<keyword evidence="11" id="KW-0482">Metalloprotease</keyword>
<dbReference type="GO" id="GO:0005789">
    <property type="term" value="C:endoplasmic reticulum membrane"/>
    <property type="evidence" value="ECO:0007669"/>
    <property type="project" value="UniProtKB-SubCell"/>
</dbReference>
<dbReference type="EC" id="3.4.-.-" evidence="14"/>
<evidence type="ECO:0000256" key="1">
    <source>
        <dbReference type="ARBA" id="ARBA00001947"/>
    </source>
</evidence>
<reference evidence="18 19" key="1">
    <citation type="journal article" date="2019" name="Nat. Ecol. Evol.">
        <title>Megaphylogeny resolves global patterns of mushroom evolution.</title>
        <authorList>
            <person name="Varga T."/>
            <person name="Krizsan K."/>
            <person name="Foldi C."/>
            <person name="Dima B."/>
            <person name="Sanchez-Garcia M."/>
            <person name="Sanchez-Ramirez S."/>
            <person name="Szollosi G.J."/>
            <person name="Szarkandi J.G."/>
            <person name="Papp V."/>
            <person name="Albert L."/>
            <person name="Andreopoulos W."/>
            <person name="Angelini C."/>
            <person name="Antonin V."/>
            <person name="Barry K.W."/>
            <person name="Bougher N.L."/>
            <person name="Buchanan P."/>
            <person name="Buyck B."/>
            <person name="Bense V."/>
            <person name="Catcheside P."/>
            <person name="Chovatia M."/>
            <person name="Cooper J."/>
            <person name="Damon W."/>
            <person name="Desjardin D."/>
            <person name="Finy P."/>
            <person name="Geml J."/>
            <person name="Haridas S."/>
            <person name="Hughes K."/>
            <person name="Justo A."/>
            <person name="Karasinski D."/>
            <person name="Kautmanova I."/>
            <person name="Kiss B."/>
            <person name="Kocsube S."/>
            <person name="Kotiranta H."/>
            <person name="LaButti K.M."/>
            <person name="Lechner B.E."/>
            <person name="Liimatainen K."/>
            <person name="Lipzen A."/>
            <person name="Lukacs Z."/>
            <person name="Mihaltcheva S."/>
            <person name="Morgado L.N."/>
            <person name="Niskanen T."/>
            <person name="Noordeloos M.E."/>
            <person name="Ohm R.A."/>
            <person name="Ortiz-Santana B."/>
            <person name="Ovrebo C."/>
            <person name="Racz N."/>
            <person name="Riley R."/>
            <person name="Savchenko A."/>
            <person name="Shiryaev A."/>
            <person name="Soop K."/>
            <person name="Spirin V."/>
            <person name="Szebenyi C."/>
            <person name="Tomsovsky M."/>
            <person name="Tulloss R.E."/>
            <person name="Uehling J."/>
            <person name="Grigoriev I.V."/>
            <person name="Vagvolgyi C."/>
            <person name="Papp T."/>
            <person name="Martin F.M."/>
            <person name="Miettinen O."/>
            <person name="Hibbett D.S."/>
            <person name="Nagy L.G."/>
        </authorList>
    </citation>
    <scope>NUCLEOTIDE SEQUENCE [LARGE SCALE GENOMIC DNA]</scope>
    <source>
        <strain evidence="18 19">OMC1185</strain>
    </source>
</reference>
<feature type="transmembrane region" description="Helical" evidence="15">
    <location>
        <begin position="400"/>
        <end position="422"/>
    </location>
</feature>
<evidence type="ECO:0000256" key="8">
    <source>
        <dbReference type="ARBA" id="ARBA00022824"/>
    </source>
</evidence>
<keyword evidence="6 14" id="KW-0479">Metal-binding</keyword>
<feature type="domain" description="Endoplasmic reticulum metallopeptidase 1/1-A TM" evidence="17">
    <location>
        <begin position="398"/>
        <end position="604"/>
    </location>
</feature>
<evidence type="ECO:0000313" key="18">
    <source>
        <dbReference type="EMBL" id="TFK48370.1"/>
    </source>
</evidence>
<dbReference type="PANTHER" id="PTHR12147:SF22">
    <property type="entry name" value="ENDOPLASMIC RETICULUM METALLOPEPTIDASE 1"/>
    <property type="match status" value="1"/>
</dbReference>
<keyword evidence="19" id="KW-1185">Reference proteome</keyword>
<keyword evidence="13" id="KW-0325">Glycoprotein</keyword>
<comment type="similarity">
    <text evidence="3 14">Belongs to the peptidase M28 family.</text>
</comment>
<evidence type="ECO:0000256" key="15">
    <source>
        <dbReference type="SAM" id="Phobius"/>
    </source>
</evidence>
<evidence type="ECO:0000256" key="10">
    <source>
        <dbReference type="ARBA" id="ARBA00022989"/>
    </source>
</evidence>
<keyword evidence="10 15" id="KW-1133">Transmembrane helix</keyword>
<comment type="subcellular location">
    <subcellularLocation>
        <location evidence="2">Endoplasmic reticulum membrane</location>
        <topology evidence="2">Multi-pass membrane protein</topology>
    </subcellularLocation>
</comment>
<evidence type="ECO:0000256" key="7">
    <source>
        <dbReference type="ARBA" id="ARBA00022801"/>
    </source>
</evidence>
<dbReference type="InterPro" id="IPR048024">
    <property type="entry name" value="Fxna-like_M28_dom"/>
</dbReference>
<dbReference type="Proteomes" id="UP000305948">
    <property type="component" value="Unassembled WGS sequence"/>
</dbReference>
<evidence type="ECO:0000256" key="9">
    <source>
        <dbReference type="ARBA" id="ARBA00022833"/>
    </source>
</evidence>
<protein>
    <recommendedName>
        <fullName evidence="14">Peptide hydrolase</fullName>
        <ecNumber evidence="14">3.4.-.-</ecNumber>
    </recommendedName>
</protein>
<dbReference type="InterPro" id="IPR053974">
    <property type="entry name" value="ERMP1_1-A_TM"/>
</dbReference>
<sequence>MSTAPRRWGPVRSILALLPLLIGAPLLTIRLQYSLPQPLTELYDASTGEPQLSEARILSYAKHLSEDIGYRTVGTREHALGDAWIVQEAKELDEICRKAKERDPSRNLECEWWWQQGSGSHRFDMMNKRLYKTYVNLTNTVFRISNGTPASKEHAILVNAHVDSTLPSPGAADDAISVGVMLECARVLLERRDWEPTYSIVLLFNNAEESLQDGSHLFATQHPVAETVRAVINLEAAGTTGPELLFQATSEQMIEAYSHVPRPFGTIVANDIFSSGIILSDTDFRQFEQYLNVTGLDMAIVGNSYLYHMRKDLVANVEPGVAQHMAENTLALLTYLSSPLSPLPTLATGYAKPRTVFFSHLGVFFVYSYATARVLYSAVFVLSSLLVWNIKGGVRGMKEVGRGIGAVVGGAVGAVVGANVVAVVMRGTGRGMSWFGWEPACLGLYGPAALTGALVSQYLIGPISEHTVLASLLLVQSFLAMVIQLVGVGSAAMFFVTSVPLFVALVLDAIKVTRAGDGVGMWTYALGQVMPLLTGTQVVATVLDVFVPLTGRIGGDAPGENIIASIVAMTGSYTLPLVLPFIHRFGRVKARAVVLSSVATVVMMSIFAARNPFDAMHQKRVFVVHMENVTSGEQHLHVAAADGAPGFREFVHSMAGTFDVNGAAPVERSLGDWDSEWDVLYPFSAFLSPYAIEMPAEEERSASEGKYVEIGAVDDVVDGEKGTRRFRMVVKHPGVIWTAVGFDAHVVKWTLDENPPDEYARHHIKEASFYGVDEWSVDLVVKHDASSPGIKVDFVGIQEQAMWPGKKGEKEAGGGAMRVFERLDAWIERATAGTVDAMLVGCVGGVVVV</sequence>
<comment type="cofactor">
    <cofactor evidence="1">
        <name>Zn(2+)</name>
        <dbReference type="ChEBI" id="CHEBI:29105"/>
    </cofactor>
</comment>
<accession>A0A5C3MTI1</accession>
<keyword evidence="12 15" id="KW-0472">Membrane</keyword>
<evidence type="ECO:0000256" key="6">
    <source>
        <dbReference type="ARBA" id="ARBA00022723"/>
    </source>
</evidence>
<organism evidence="18 19">
    <name type="scientific">Heliocybe sulcata</name>
    <dbReference type="NCBI Taxonomy" id="5364"/>
    <lineage>
        <taxon>Eukaryota</taxon>
        <taxon>Fungi</taxon>
        <taxon>Dikarya</taxon>
        <taxon>Basidiomycota</taxon>
        <taxon>Agaricomycotina</taxon>
        <taxon>Agaricomycetes</taxon>
        <taxon>Gloeophyllales</taxon>
        <taxon>Gloeophyllaceae</taxon>
        <taxon>Heliocybe</taxon>
    </lineage>
</organism>
<dbReference type="InterPro" id="IPR007484">
    <property type="entry name" value="Peptidase_M28"/>
</dbReference>
<evidence type="ECO:0000256" key="4">
    <source>
        <dbReference type="ARBA" id="ARBA00022670"/>
    </source>
</evidence>
<dbReference type="STRING" id="5364.A0A5C3MTI1"/>
<evidence type="ECO:0000259" key="16">
    <source>
        <dbReference type="Pfam" id="PF04389"/>
    </source>
</evidence>
<feature type="transmembrane region" description="Helical" evidence="15">
    <location>
        <begin position="562"/>
        <end position="583"/>
    </location>
</feature>
<gene>
    <name evidence="18" type="ORF">OE88DRAFT_1684387</name>
</gene>
<evidence type="ECO:0000256" key="11">
    <source>
        <dbReference type="ARBA" id="ARBA00023049"/>
    </source>
</evidence>
<dbReference type="GO" id="GO:0008235">
    <property type="term" value="F:metalloexopeptidase activity"/>
    <property type="evidence" value="ECO:0007669"/>
    <property type="project" value="InterPro"/>
</dbReference>
<evidence type="ECO:0000259" key="17">
    <source>
        <dbReference type="Pfam" id="PF22249"/>
    </source>
</evidence>
<dbReference type="AlphaFoldDB" id="A0A5C3MTI1"/>
<dbReference type="Pfam" id="PF04389">
    <property type="entry name" value="Peptidase_M28"/>
    <property type="match status" value="1"/>
</dbReference>